<dbReference type="AlphaFoldDB" id="A0AAW2CYD8"/>
<protein>
    <recommendedName>
        <fullName evidence="1">RNase H type-1 domain-containing protein</fullName>
    </recommendedName>
</protein>
<dbReference type="InterPro" id="IPR012337">
    <property type="entry name" value="RNaseH-like_sf"/>
</dbReference>
<evidence type="ECO:0000313" key="2">
    <source>
        <dbReference type="EMBL" id="KAL0001870.1"/>
    </source>
</evidence>
<proteinExistence type="predicted"/>
<dbReference type="Pfam" id="PF13456">
    <property type="entry name" value="RVT_3"/>
    <property type="match status" value="1"/>
</dbReference>
<dbReference type="InterPro" id="IPR002156">
    <property type="entry name" value="RNaseH_domain"/>
</dbReference>
<sequence>MSMGETKRLKGSSIRALQTLNKPFEDGAVFKETNEAGIRVVIRNDKGEILAALSENIVMPSLDVIEEILATQRAVQFALEIDISHSIFEGDSKIVFKAMTLDVDPFSSIGHFVKDTKSIASSLMNFSISHTRKQGNSVAYALARRGRLSSSLLVWIECLPSDVLILL</sequence>
<dbReference type="Proteomes" id="UP001459277">
    <property type="component" value="Unassembled WGS sequence"/>
</dbReference>
<organism evidence="2 3">
    <name type="scientific">Lithocarpus litseifolius</name>
    <dbReference type="NCBI Taxonomy" id="425828"/>
    <lineage>
        <taxon>Eukaryota</taxon>
        <taxon>Viridiplantae</taxon>
        <taxon>Streptophyta</taxon>
        <taxon>Embryophyta</taxon>
        <taxon>Tracheophyta</taxon>
        <taxon>Spermatophyta</taxon>
        <taxon>Magnoliopsida</taxon>
        <taxon>eudicotyledons</taxon>
        <taxon>Gunneridae</taxon>
        <taxon>Pentapetalae</taxon>
        <taxon>rosids</taxon>
        <taxon>fabids</taxon>
        <taxon>Fagales</taxon>
        <taxon>Fagaceae</taxon>
        <taxon>Lithocarpus</taxon>
    </lineage>
</organism>
<accession>A0AAW2CYD8</accession>
<evidence type="ECO:0000259" key="1">
    <source>
        <dbReference type="Pfam" id="PF13456"/>
    </source>
</evidence>
<dbReference type="Gene3D" id="3.30.420.10">
    <property type="entry name" value="Ribonuclease H-like superfamily/Ribonuclease H"/>
    <property type="match status" value="1"/>
</dbReference>
<feature type="domain" description="RNase H type-1" evidence="1">
    <location>
        <begin position="26"/>
        <end position="145"/>
    </location>
</feature>
<name>A0AAW2CYD8_9ROSI</name>
<dbReference type="InterPro" id="IPR052929">
    <property type="entry name" value="RNase_H-like_EbsB-rel"/>
</dbReference>
<keyword evidence="3" id="KW-1185">Reference proteome</keyword>
<gene>
    <name evidence="2" type="ORF">SO802_015651</name>
</gene>
<dbReference type="CDD" id="cd06222">
    <property type="entry name" value="RNase_H_like"/>
    <property type="match status" value="1"/>
</dbReference>
<dbReference type="SUPFAM" id="SSF53098">
    <property type="entry name" value="Ribonuclease H-like"/>
    <property type="match status" value="1"/>
</dbReference>
<dbReference type="EMBL" id="JAZDWU010000005">
    <property type="protein sequence ID" value="KAL0001870.1"/>
    <property type="molecule type" value="Genomic_DNA"/>
</dbReference>
<dbReference type="PANTHER" id="PTHR47074:SF48">
    <property type="entry name" value="POLYNUCLEOTIDYL TRANSFERASE, RIBONUCLEASE H-LIKE SUPERFAMILY PROTEIN"/>
    <property type="match status" value="1"/>
</dbReference>
<dbReference type="InterPro" id="IPR036397">
    <property type="entry name" value="RNaseH_sf"/>
</dbReference>
<dbReference type="GO" id="GO:0004523">
    <property type="term" value="F:RNA-DNA hybrid ribonuclease activity"/>
    <property type="evidence" value="ECO:0007669"/>
    <property type="project" value="InterPro"/>
</dbReference>
<comment type="caution">
    <text evidence="2">The sequence shown here is derived from an EMBL/GenBank/DDBJ whole genome shotgun (WGS) entry which is preliminary data.</text>
</comment>
<reference evidence="2 3" key="1">
    <citation type="submission" date="2024-01" db="EMBL/GenBank/DDBJ databases">
        <title>A telomere-to-telomere, gap-free genome of sweet tea (Lithocarpus litseifolius).</title>
        <authorList>
            <person name="Zhou J."/>
        </authorList>
    </citation>
    <scope>NUCLEOTIDE SEQUENCE [LARGE SCALE GENOMIC DNA]</scope>
    <source>
        <strain evidence="2">Zhou-2022a</strain>
        <tissue evidence="2">Leaf</tissue>
    </source>
</reference>
<evidence type="ECO:0000313" key="3">
    <source>
        <dbReference type="Proteomes" id="UP001459277"/>
    </source>
</evidence>
<dbReference type="GO" id="GO:0003676">
    <property type="term" value="F:nucleic acid binding"/>
    <property type="evidence" value="ECO:0007669"/>
    <property type="project" value="InterPro"/>
</dbReference>
<dbReference type="InterPro" id="IPR044730">
    <property type="entry name" value="RNase_H-like_dom_plant"/>
</dbReference>
<dbReference type="PANTHER" id="PTHR47074">
    <property type="entry name" value="BNAC02G40300D PROTEIN"/>
    <property type="match status" value="1"/>
</dbReference>